<accession>A0AA38S6P0</accession>
<dbReference type="InterPro" id="IPR034922">
    <property type="entry name" value="REX1-like_exo"/>
</dbReference>
<comment type="similarity">
    <text evidence="1">Belongs to the REXO1/REXO3 family.</text>
</comment>
<organism evidence="8 9">
    <name type="scientific">Coniochaeta hoffmannii</name>
    <dbReference type="NCBI Taxonomy" id="91930"/>
    <lineage>
        <taxon>Eukaryota</taxon>
        <taxon>Fungi</taxon>
        <taxon>Dikarya</taxon>
        <taxon>Ascomycota</taxon>
        <taxon>Pezizomycotina</taxon>
        <taxon>Sordariomycetes</taxon>
        <taxon>Sordariomycetidae</taxon>
        <taxon>Coniochaetales</taxon>
        <taxon>Coniochaetaceae</taxon>
        <taxon>Coniochaeta</taxon>
    </lineage>
</organism>
<dbReference type="InterPro" id="IPR036397">
    <property type="entry name" value="RNaseH_sf"/>
</dbReference>
<feature type="region of interest" description="Disordered" evidence="6">
    <location>
        <begin position="281"/>
        <end position="300"/>
    </location>
</feature>
<dbReference type="GO" id="GO:0005634">
    <property type="term" value="C:nucleus"/>
    <property type="evidence" value="ECO:0007669"/>
    <property type="project" value="TreeGrafter"/>
</dbReference>
<dbReference type="CDD" id="cd06145">
    <property type="entry name" value="REX1_like"/>
    <property type="match status" value="1"/>
</dbReference>
<feature type="domain" description="Exonuclease" evidence="7">
    <location>
        <begin position="457"/>
        <end position="663"/>
    </location>
</feature>
<evidence type="ECO:0000256" key="6">
    <source>
        <dbReference type="SAM" id="MobiDB-lite"/>
    </source>
</evidence>
<evidence type="ECO:0000256" key="5">
    <source>
        <dbReference type="SAM" id="Coils"/>
    </source>
</evidence>
<name>A0AA38S6P0_9PEZI</name>
<feature type="region of interest" description="Disordered" evidence="6">
    <location>
        <begin position="517"/>
        <end position="557"/>
    </location>
</feature>
<dbReference type="EMBL" id="JANBVN010000044">
    <property type="protein sequence ID" value="KAJ9157184.1"/>
    <property type="molecule type" value="Genomic_DNA"/>
</dbReference>
<proteinExistence type="inferred from homology"/>
<dbReference type="SUPFAM" id="SSF53098">
    <property type="entry name" value="Ribonuclease H-like"/>
    <property type="match status" value="1"/>
</dbReference>
<comment type="caution">
    <text evidence="8">The sequence shown here is derived from an EMBL/GenBank/DDBJ whole genome shotgun (WGS) entry which is preliminary data.</text>
</comment>
<sequence length="728" mass="79259">MEALDAMNAVLRNFKNIPCPSGDACSTPNCQWKHSWETKPAAAAPETKTLAQEADEGGPRKRQRLERAGQDHPMFGLNGEVEITTATKSVSPPPLKRKAPNQPGQPVQTPVKHSQPDAAAAATSTPSSSSSSTQGKAASEAKGGTTITATSRTPISAPASVNPSTRAQQTPKKAPRKPESLNPRHLKSSPATHEFRYKVLRLLHEQLARLNTELKKDANNEEEKLVLSDQELIWLALDMEQHAAVDKPAIYSNMIKNRITSYKRMTVGAWKEERLAELKKEVAAASSTQTPKGPLLGPPREVKTDLTPAQEVAFLQKLITPIATLAAHKYVPVAPTEEAIEKARQGEADAKGWEQCDRCGTRFQVFPGRREEDGALTSGGPCTYHSGRKFRPQRTAVDIKEGTKHPEQWLCCHQEVGSSRGCTEAKSHVFKTTDPPRLSLVMPYVATPPNPSAPTDRAVCFDCEMGYTVKGFELVRLTATSWPDGNVILDVLVQPIGEILDFNSRYSGVFPEDFANAPLYTPDHQPPSEPDQPLKEGEVYEGSAHPQPPKIPPTSPLHKVSSPFIARDLLFSLISPSTPLIGHAIENDLGAVRVIHPTVIDTVLLFPHSRGPLPMRNGLKALMRQVLNRDIQVETAEQRGHDSAEDARAAGELVRFRVMAEWAKLRALGWRVEGTRFFGPGEEAEGRGGLSEEFIERGQGSGGDGADSGEGNAGAKRVGLTKANGRRD</sequence>
<feature type="coiled-coil region" evidence="5">
    <location>
        <begin position="200"/>
        <end position="231"/>
    </location>
</feature>
<feature type="compositionally biased region" description="Pro residues" evidence="6">
    <location>
        <begin position="546"/>
        <end position="555"/>
    </location>
</feature>
<feature type="region of interest" description="Disordered" evidence="6">
    <location>
        <begin position="681"/>
        <end position="728"/>
    </location>
</feature>
<reference evidence="8" key="1">
    <citation type="submission" date="2022-07" db="EMBL/GenBank/DDBJ databases">
        <title>Fungi with potential for degradation of polypropylene.</title>
        <authorList>
            <person name="Gostincar C."/>
        </authorList>
    </citation>
    <scope>NUCLEOTIDE SEQUENCE</scope>
    <source>
        <strain evidence="8">EXF-13287</strain>
    </source>
</reference>
<evidence type="ECO:0000256" key="2">
    <source>
        <dbReference type="ARBA" id="ARBA00022722"/>
    </source>
</evidence>
<dbReference type="InterPro" id="IPR013520">
    <property type="entry name" value="Ribonucl_H"/>
</dbReference>
<protein>
    <submittedName>
        <fullName evidence="8">Exonuclease</fullName>
    </submittedName>
</protein>
<dbReference type="SMART" id="SM00479">
    <property type="entry name" value="EXOIII"/>
    <property type="match status" value="1"/>
</dbReference>
<feature type="compositionally biased region" description="Polar residues" evidence="6">
    <location>
        <begin position="145"/>
        <end position="171"/>
    </location>
</feature>
<feature type="compositionally biased region" description="Gly residues" evidence="6">
    <location>
        <begin position="699"/>
        <end position="712"/>
    </location>
</feature>
<dbReference type="InterPro" id="IPR012337">
    <property type="entry name" value="RNaseH-like_sf"/>
</dbReference>
<evidence type="ECO:0000256" key="3">
    <source>
        <dbReference type="ARBA" id="ARBA00022801"/>
    </source>
</evidence>
<dbReference type="Proteomes" id="UP001174691">
    <property type="component" value="Unassembled WGS sequence"/>
</dbReference>
<dbReference type="GO" id="GO:0003676">
    <property type="term" value="F:nucleic acid binding"/>
    <property type="evidence" value="ECO:0007669"/>
    <property type="project" value="InterPro"/>
</dbReference>
<keyword evidence="2" id="KW-0540">Nuclease</keyword>
<evidence type="ECO:0000256" key="1">
    <source>
        <dbReference type="ARBA" id="ARBA00006357"/>
    </source>
</evidence>
<keyword evidence="4 8" id="KW-0269">Exonuclease</keyword>
<dbReference type="Gene3D" id="3.30.420.10">
    <property type="entry name" value="Ribonuclease H-like superfamily/Ribonuclease H"/>
    <property type="match status" value="1"/>
</dbReference>
<feature type="compositionally biased region" description="Polar residues" evidence="6">
    <location>
        <begin position="102"/>
        <end position="112"/>
    </location>
</feature>
<dbReference type="GO" id="GO:0004527">
    <property type="term" value="F:exonuclease activity"/>
    <property type="evidence" value="ECO:0007669"/>
    <property type="project" value="UniProtKB-KW"/>
</dbReference>
<feature type="compositionally biased region" description="Low complexity" evidence="6">
    <location>
        <begin position="118"/>
        <end position="138"/>
    </location>
</feature>
<keyword evidence="3" id="KW-0378">Hydrolase</keyword>
<evidence type="ECO:0000256" key="4">
    <source>
        <dbReference type="ARBA" id="ARBA00022839"/>
    </source>
</evidence>
<keyword evidence="9" id="KW-1185">Reference proteome</keyword>
<evidence type="ECO:0000313" key="9">
    <source>
        <dbReference type="Proteomes" id="UP001174691"/>
    </source>
</evidence>
<gene>
    <name evidence="8" type="ORF">NKR19_g3811</name>
</gene>
<feature type="compositionally biased region" description="Low complexity" evidence="6">
    <location>
        <begin position="38"/>
        <end position="49"/>
    </location>
</feature>
<keyword evidence="5" id="KW-0175">Coiled coil</keyword>
<dbReference type="PANTHER" id="PTHR12801">
    <property type="entry name" value="RNA EXONUCLEASE REXO1 / RECO3 FAMILY MEMBER-RELATED"/>
    <property type="match status" value="1"/>
</dbReference>
<dbReference type="InterPro" id="IPR047021">
    <property type="entry name" value="REXO1/3/4-like"/>
</dbReference>
<dbReference type="PANTHER" id="PTHR12801:SF112">
    <property type="entry name" value="RNA EXONUCLEASE 3"/>
    <property type="match status" value="1"/>
</dbReference>
<feature type="region of interest" description="Disordered" evidence="6">
    <location>
        <begin position="37"/>
        <end position="192"/>
    </location>
</feature>
<dbReference type="AlphaFoldDB" id="A0AA38S6P0"/>
<evidence type="ECO:0000313" key="8">
    <source>
        <dbReference type="EMBL" id="KAJ9157184.1"/>
    </source>
</evidence>
<evidence type="ECO:0000259" key="7">
    <source>
        <dbReference type="SMART" id="SM00479"/>
    </source>
</evidence>